<proteinExistence type="predicted"/>
<dbReference type="Proteomes" id="UP001500218">
    <property type="component" value="Unassembled WGS sequence"/>
</dbReference>
<keyword evidence="3" id="KW-1185">Reference proteome</keyword>
<name>A0ABN2M6P4_9ACTN</name>
<evidence type="ECO:0000313" key="3">
    <source>
        <dbReference type="Proteomes" id="UP001500218"/>
    </source>
</evidence>
<dbReference type="EMBL" id="BAAALT010000105">
    <property type="protein sequence ID" value="GAA1810766.1"/>
    <property type="molecule type" value="Genomic_DNA"/>
</dbReference>
<feature type="transmembrane region" description="Helical" evidence="1">
    <location>
        <begin position="35"/>
        <end position="55"/>
    </location>
</feature>
<protein>
    <submittedName>
        <fullName evidence="2">Uncharacterized protein</fullName>
    </submittedName>
</protein>
<gene>
    <name evidence="2" type="ORF">GCM10009682_35440</name>
</gene>
<sequence length="387" mass="40866">MNENDILGQFPEEELPASRVDVAAAVRSGRRRRRAYAAAGSGGAVLAVLAAVLVVPGAIGYARGGGAGGTGVGAEPKPTVAVSVSATPSRSTDNVSCMTVPITTKLPDRFSVLERFVGLPDAAEQRLMEYTTGATRQEVVYTTATGDTVQVNLAARGEGYALAGNGGRAAPFDPDTLVPGDPVNGRPGFWLPDDQRIWQYPAVRLAWQWAPDAWVFVAVTDTDDRDLTAQRRQRLRELAVAQAQALTIGRGVAVTSPFRVPAPDCARPVSTDLYRGTHANGAAFVRFGVMFARGDLAKSNLLTEGSVTADSIATPADKPGSATSTVDGHPAAVPTDNVLIVYDVAGFALEISVIDGGRVDTEARFRSIEMVPGADQDESRWVTDFIR</sequence>
<reference evidence="2 3" key="1">
    <citation type="journal article" date="2019" name="Int. J. Syst. Evol. Microbiol.">
        <title>The Global Catalogue of Microorganisms (GCM) 10K type strain sequencing project: providing services to taxonomists for standard genome sequencing and annotation.</title>
        <authorList>
            <consortium name="The Broad Institute Genomics Platform"/>
            <consortium name="The Broad Institute Genome Sequencing Center for Infectious Disease"/>
            <person name="Wu L."/>
            <person name="Ma J."/>
        </authorList>
    </citation>
    <scope>NUCLEOTIDE SEQUENCE [LARGE SCALE GENOMIC DNA]</scope>
    <source>
        <strain evidence="2 3">JCM 13250</strain>
    </source>
</reference>
<dbReference type="RefSeq" id="WP_344132911.1">
    <property type="nucleotide sequence ID" value="NZ_BAAALT010000105.1"/>
</dbReference>
<organism evidence="2 3">
    <name type="scientific">Luedemannella flava</name>
    <dbReference type="NCBI Taxonomy" id="349316"/>
    <lineage>
        <taxon>Bacteria</taxon>
        <taxon>Bacillati</taxon>
        <taxon>Actinomycetota</taxon>
        <taxon>Actinomycetes</taxon>
        <taxon>Micromonosporales</taxon>
        <taxon>Micromonosporaceae</taxon>
        <taxon>Luedemannella</taxon>
    </lineage>
</organism>
<keyword evidence="1" id="KW-1133">Transmembrane helix</keyword>
<comment type="caution">
    <text evidence="2">The sequence shown here is derived from an EMBL/GenBank/DDBJ whole genome shotgun (WGS) entry which is preliminary data.</text>
</comment>
<keyword evidence="1" id="KW-0472">Membrane</keyword>
<accession>A0ABN2M6P4</accession>
<keyword evidence="1" id="KW-0812">Transmembrane</keyword>
<evidence type="ECO:0000313" key="2">
    <source>
        <dbReference type="EMBL" id="GAA1810766.1"/>
    </source>
</evidence>
<evidence type="ECO:0000256" key="1">
    <source>
        <dbReference type="SAM" id="Phobius"/>
    </source>
</evidence>